<sequence>MWHSLPPDSSLPVIFQNYQLLLEKGKAPRPVPVYIDEGPLDVSLSNDNHSDLLYYLMRLHSNEERDNGFIKTMFSSSSSSDDPLDYHMIWYQREILAAVGALTSDGLQVVNMGFVAQLLSQGLCHWAIYVVLHIPYCEDYPYLQIIAIREILFRYYETWGSDDSQRQFIKDLGVPSEWMHEALVSSFIPLSAGQLLPLQSLHGSSITNHSEIWRIATSMDDHKSEIENWDLGTGIYISFYLLKSSLEEECDSMSELMVSHQVKLRSYDDQVQKSLNSVKGHLTALFPQVSLERHRYTCQSFVGRLNESLAIWDDRLPIQARVAYSKMADEISDLLLSGMTMESSRDTQRSCFETILTAPLPEDIRSTHLQDAVSLFSLYLSELGQTAA</sequence>
<proteinExistence type="predicted"/>
<comment type="caution">
    <text evidence="2">The sequence shown here is derived from an EMBL/GenBank/DDBJ whole genome shotgun (WGS) entry which is preliminary data.</text>
</comment>
<evidence type="ECO:0000313" key="3">
    <source>
        <dbReference type="Proteomes" id="UP000489600"/>
    </source>
</evidence>
<dbReference type="EMBL" id="CABITT030000001">
    <property type="protein sequence ID" value="VVA91483.1"/>
    <property type="molecule type" value="Genomic_DNA"/>
</dbReference>
<dbReference type="InterPro" id="IPR021967">
    <property type="entry name" value="Nup98_C"/>
</dbReference>
<dbReference type="Pfam" id="PF12110">
    <property type="entry name" value="Nup96"/>
    <property type="match status" value="1"/>
</dbReference>
<reference evidence="2" key="1">
    <citation type="submission" date="2019-07" db="EMBL/GenBank/DDBJ databases">
        <authorList>
            <person name="Dittberner H."/>
        </authorList>
    </citation>
    <scope>NUCLEOTIDE SEQUENCE [LARGE SCALE GENOMIC DNA]</scope>
</reference>
<dbReference type="PANTHER" id="PTHR23198">
    <property type="entry name" value="NUCLEOPORIN"/>
    <property type="match status" value="1"/>
</dbReference>
<evidence type="ECO:0000259" key="1">
    <source>
        <dbReference type="Pfam" id="PF12110"/>
    </source>
</evidence>
<dbReference type="AlphaFoldDB" id="A0A565ARG5"/>
<dbReference type="InterPro" id="IPR037665">
    <property type="entry name" value="Nucleoporin_S59-like"/>
</dbReference>
<dbReference type="OrthoDB" id="1704809at2759"/>
<accession>A0A565ARG5</accession>
<protein>
    <recommendedName>
        <fullName evidence="1">Nuclear pore complex protein NUP96 C-terminal domain-containing protein</fullName>
    </recommendedName>
</protein>
<organism evidence="2 3">
    <name type="scientific">Arabis nemorensis</name>
    <dbReference type="NCBI Taxonomy" id="586526"/>
    <lineage>
        <taxon>Eukaryota</taxon>
        <taxon>Viridiplantae</taxon>
        <taxon>Streptophyta</taxon>
        <taxon>Embryophyta</taxon>
        <taxon>Tracheophyta</taxon>
        <taxon>Spermatophyta</taxon>
        <taxon>Magnoliopsida</taxon>
        <taxon>eudicotyledons</taxon>
        <taxon>Gunneridae</taxon>
        <taxon>Pentapetalae</taxon>
        <taxon>rosids</taxon>
        <taxon>malvids</taxon>
        <taxon>Brassicales</taxon>
        <taxon>Brassicaceae</taxon>
        <taxon>Arabideae</taxon>
        <taxon>Arabis</taxon>
    </lineage>
</organism>
<keyword evidence="3" id="KW-1185">Reference proteome</keyword>
<dbReference type="Proteomes" id="UP000489600">
    <property type="component" value="Unassembled WGS sequence"/>
</dbReference>
<dbReference type="PANTHER" id="PTHR23198:SF26">
    <property type="entry name" value="NUCLEAR PORE COMPLEX PROTEIN NUP96"/>
    <property type="match status" value="1"/>
</dbReference>
<evidence type="ECO:0000313" key="2">
    <source>
        <dbReference type="EMBL" id="VVA91483.1"/>
    </source>
</evidence>
<gene>
    <name evidence="2" type="ORF">ANE_LOCUS1928</name>
</gene>
<name>A0A565ARG5_9BRAS</name>
<feature type="domain" description="Nuclear pore complex protein NUP96 C-terminal" evidence="1">
    <location>
        <begin position="1"/>
        <end position="183"/>
    </location>
</feature>
<dbReference type="GO" id="GO:0005643">
    <property type="term" value="C:nuclear pore"/>
    <property type="evidence" value="ECO:0007669"/>
    <property type="project" value="InterPro"/>
</dbReference>